<organism evidence="8">
    <name type="scientific">Vanderwaltozyma polyspora (strain ATCC 22028 / DSM 70294 / BCRC 21397 / CBS 2163 / NBRC 10782 / NRRL Y-8283 / UCD 57-17)</name>
    <name type="common">Kluyveromyces polysporus</name>
    <dbReference type="NCBI Taxonomy" id="436907"/>
    <lineage>
        <taxon>Eukaryota</taxon>
        <taxon>Fungi</taxon>
        <taxon>Dikarya</taxon>
        <taxon>Ascomycota</taxon>
        <taxon>Saccharomycotina</taxon>
        <taxon>Saccharomycetes</taxon>
        <taxon>Saccharomycetales</taxon>
        <taxon>Saccharomycetaceae</taxon>
        <taxon>Vanderwaltozyma</taxon>
    </lineage>
</organism>
<dbReference type="OrthoDB" id="3026777at2759"/>
<feature type="transmembrane region" description="Helical" evidence="6">
    <location>
        <begin position="269"/>
        <end position="292"/>
    </location>
</feature>
<reference evidence="7 8" key="1">
    <citation type="journal article" date="2007" name="Proc. Natl. Acad. Sci. U.S.A.">
        <title>Independent sorting-out of thousands of duplicated gene pairs in two yeast species descended from a whole-genome duplication.</title>
        <authorList>
            <person name="Scannell D.R."/>
            <person name="Frank A.C."/>
            <person name="Conant G.C."/>
            <person name="Byrne K.P."/>
            <person name="Woolfit M."/>
            <person name="Wolfe K.H."/>
        </authorList>
    </citation>
    <scope>NUCLEOTIDE SEQUENCE [LARGE SCALE GENOMIC DNA]</scope>
    <source>
        <strain evidence="8">ATCC 22028 / DSM 70294 / BCRC 21397 / CBS 2163 / NBRC 10782 / NRRL Y-8283 / UCD 57-17</strain>
    </source>
</reference>
<evidence type="ECO:0000313" key="8">
    <source>
        <dbReference type="Proteomes" id="UP000000267"/>
    </source>
</evidence>
<feature type="transmembrane region" description="Helical" evidence="6">
    <location>
        <begin position="543"/>
        <end position="561"/>
    </location>
</feature>
<dbReference type="SUPFAM" id="SSF103473">
    <property type="entry name" value="MFS general substrate transporter"/>
    <property type="match status" value="1"/>
</dbReference>
<dbReference type="EMBL" id="DS480388">
    <property type="protein sequence ID" value="EDO18524.1"/>
    <property type="molecule type" value="Genomic_DNA"/>
</dbReference>
<keyword evidence="8" id="KW-1185">Reference proteome</keyword>
<dbReference type="eggNOG" id="KOG2816">
    <property type="taxonomic scope" value="Eukaryota"/>
</dbReference>
<dbReference type="GO" id="GO:0016020">
    <property type="term" value="C:membrane"/>
    <property type="evidence" value="ECO:0007669"/>
    <property type="project" value="UniProtKB-SubCell"/>
</dbReference>
<feature type="transmembrane region" description="Helical" evidence="6">
    <location>
        <begin position="406"/>
        <end position="429"/>
    </location>
</feature>
<gene>
    <name evidence="7" type="ORF">Kpol_2001p29</name>
</gene>
<feature type="transmembrane region" description="Helical" evidence="6">
    <location>
        <begin position="240"/>
        <end position="262"/>
    </location>
</feature>
<dbReference type="PANTHER" id="PTHR23507">
    <property type="entry name" value="ZGC:174356"/>
    <property type="match status" value="1"/>
</dbReference>
<dbReference type="RefSeq" id="XP_001646382.1">
    <property type="nucleotide sequence ID" value="XM_001646332.1"/>
</dbReference>
<protein>
    <recommendedName>
        <fullName evidence="9">Major facilitator superfamily (MFS) profile domain-containing protein</fullName>
    </recommendedName>
</protein>
<keyword evidence="5" id="KW-0175">Coiled coil</keyword>
<dbReference type="InterPro" id="IPR011701">
    <property type="entry name" value="MFS"/>
</dbReference>
<dbReference type="HOGENOM" id="CLU_017517_2_1_1"/>
<dbReference type="InterPro" id="IPR036259">
    <property type="entry name" value="MFS_trans_sf"/>
</dbReference>
<comment type="subcellular location">
    <subcellularLocation>
        <location evidence="1">Membrane</location>
        <topology evidence="1">Multi-pass membrane protein</topology>
    </subcellularLocation>
</comment>
<dbReference type="AlphaFoldDB" id="A7TGR1"/>
<dbReference type="GeneID" id="5546821"/>
<evidence type="ECO:0000256" key="2">
    <source>
        <dbReference type="ARBA" id="ARBA00022692"/>
    </source>
</evidence>
<dbReference type="FunCoup" id="A7TGR1">
    <property type="interactions" value="108"/>
</dbReference>
<name>A7TGR1_VANPO</name>
<keyword evidence="4 6" id="KW-0472">Membrane</keyword>
<evidence type="ECO:0000313" key="7">
    <source>
        <dbReference type="EMBL" id="EDO18524.1"/>
    </source>
</evidence>
<evidence type="ECO:0008006" key="9">
    <source>
        <dbReference type="Google" id="ProtNLM"/>
    </source>
</evidence>
<feature type="transmembrane region" description="Helical" evidence="6">
    <location>
        <begin position="142"/>
        <end position="161"/>
    </location>
</feature>
<evidence type="ECO:0000256" key="1">
    <source>
        <dbReference type="ARBA" id="ARBA00004141"/>
    </source>
</evidence>
<dbReference type="PANTHER" id="PTHR23507:SF1">
    <property type="entry name" value="FI18259P1-RELATED"/>
    <property type="match status" value="1"/>
</dbReference>
<feature type="transmembrane region" description="Helical" evidence="6">
    <location>
        <begin position="173"/>
        <end position="193"/>
    </location>
</feature>
<feature type="transmembrane region" description="Helical" evidence="6">
    <location>
        <begin position="370"/>
        <end position="394"/>
    </location>
</feature>
<dbReference type="GO" id="GO:0022857">
    <property type="term" value="F:transmembrane transporter activity"/>
    <property type="evidence" value="ECO:0007669"/>
    <property type="project" value="InterPro"/>
</dbReference>
<feature type="transmembrane region" description="Helical" evidence="6">
    <location>
        <begin position="473"/>
        <end position="497"/>
    </location>
</feature>
<sequence>MSSEPLLSNGDNHYGGTLTTISSTGYRAMSEEETDLIIEETGINVLDSLLEPQEGESDEVRWLREVRLKHIDLSWYQKPSILLICAMLSLICISDMMIRTPMISLTISKVCEGINYGDEDISREAKIANCDKQEVQRITSEITSLTIIISGILNTLLSGKWGALSDRIGRVRVFAFVGIIKLIGTIIQIYTVLPSTPYSKTLLIAPEVVQSLGGGIFAIVSNSNSYITDVAEPEYRTMSISLMMSTLYGSMGLGPILSSIIVKFSGGNYYLPVYMSLCLLVLFIVLSCTVMAEPRHSEAMEKAKVAYEEKNKKIEEKLDSIIGETKGLAKRIMKYVLLTSFYIVDIFTPLKSLWIKPREHDNSLKPRYTVILLIAIDILFVCSTVAIMPSVVLYATFKFEWTAVELGYFISISGIGRAIILLALAPLAIHLLKKRYKTSTSSIDQIDIINIRTSLITVTLSIFFLLWLKDYYISMVLFAICQALSAVSSPTLVGTIIKYCPKANVGECFGGMALISSFIMLSVSPLLLQIYGYTVSTKPELFMYIPLMCGCLSVILTFALTPTEDIQD</sequence>
<keyword evidence="2 6" id="KW-0812">Transmembrane</keyword>
<dbReference type="OMA" id="VYGPMYS"/>
<feature type="transmembrane region" description="Helical" evidence="6">
    <location>
        <begin position="449"/>
        <end position="467"/>
    </location>
</feature>
<evidence type="ECO:0000256" key="3">
    <source>
        <dbReference type="ARBA" id="ARBA00022989"/>
    </source>
</evidence>
<dbReference type="Pfam" id="PF07690">
    <property type="entry name" value="MFS_1"/>
    <property type="match status" value="1"/>
</dbReference>
<keyword evidence="3 6" id="KW-1133">Transmembrane helix</keyword>
<accession>A7TGR1</accession>
<feature type="coiled-coil region" evidence="5">
    <location>
        <begin position="297"/>
        <end position="324"/>
    </location>
</feature>
<feature type="transmembrane region" description="Helical" evidence="6">
    <location>
        <begin position="202"/>
        <end position="220"/>
    </location>
</feature>
<dbReference type="STRING" id="436907.A7TGR1"/>
<dbReference type="Gene3D" id="1.20.1250.20">
    <property type="entry name" value="MFS general substrate transporter like domains"/>
    <property type="match status" value="1"/>
</dbReference>
<dbReference type="InParanoid" id="A7TGR1"/>
<proteinExistence type="predicted"/>
<evidence type="ECO:0000256" key="4">
    <source>
        <dbReference type="ARBA" id="ARBA00023136"/>
    </source>
</evidence>
<evidence type="ECO:0000256" key="5">
    <source>
        <dbReference type="SAM" id="Coils"/>
    </source>
</evidence>
<evidence type="ECO:0000256" key="6">
    <source>
        <dbReference type="SAM" id="Phobius"/>
    </source>
</evidence>
<feature type="transmembrane region" description="Helical" evidence="6">
    <location>
        <begin position="332"/>
        <end position="350"/>
    </location>
</feature>
<feature type="transmembrane region" description="Helical" evidence="6">
    <location>
        <begin position="509"/>
        <end position="531"/>
    </location>
</feature>
<dbReference type="KEGG" id="vpo:Kpol_2001p29"/>
<dbReference type="Proteomes" id="UP000000267">
    <property type="component" value="Unassembled WGS sequence"/>
</dbReference>
<dbReference type="PhylomeDB" id="A7TGR1"/>